<evidence type="ECO:0000313" key="2">
    <source>
        <dbReference type="EMBL" id="KAK4474156.1"/>
    </source>
</evidence>
<protein>
    <recommendedName>
        <fullName evidence="4">Gamma-secretase subunit PEN-2</fullName>
    </recommendedName>
</protein>
<organism evidence="2 3">
    <name type="scientific">Schistosoma mekongi</name>
    <name type="common">Parasitic worm</name>
    <dbReference type="NCBI Taxonomy" id="38744"/>
    <lineage>
        <taxon>Eukaryota</taxon>
        <taxon>Metazoa</taxon>
        <taxon>Spiralia</taxon>
        <taxon>Lophotrochozoa</taxon>
        <taxon>Platyhelminthes</taxon>
        <taxon>Trematoda</taxon>
        <taxon>Digenea</taxon>
        <taxon>Strigeidida</taxon>
        <taxon>Schistosomatoidea</taxon>
        <taxon>Schistosomatidae</taxon>
        <taxon>Schistosoma</taxon>
    </lineage>
</organism>
<dbReference type="EMBL" id="JALJAT010000002">
    <property type="protein sequence ID" value="KAK4474156.1"/>
    <property type="molecule type" value="Genomic_DNA"/>
</dbReference>
<keyword evidence="1" id="KW-0812">Transmembrane</keyword>
<reference evidence="2" key="2">
    <citation type="journal article" date="2023" name="Infect Dis Poverty">
        <title>Chromosome-scale genome of the human blood fluke Schistosoma mekongi and its implications for public health.</title>
        <authorList>
            <person name="Zhou M."/>
            <person name="Xu L."/>
            <person name="Xu D."/>
            <person name="Chen W."/>
            <person name="Khan J."/>
            <person name="Hu Y."/>
            <person name="Huang H."/>
            <person name="Wei H."/>
            <person name="Zhang Y."/>
            <person name="Chusongsang P."/>
            <person name="Tanasarnprasert K."/>
            <person name="Hu X."/>
            <person name="Limpanont Y."/>
            <person name="Lv Z."/>
        </authorList>
    </citation>
    <scope>NUCLEOTIDE SEQUENCE</scope>
    <source>
        <strain evidence="2">LV_2022a</strain>
    </source>
</reference>
<sequence length="61" mass="7362">MDIQRLTGEEKLKFSRVYFLAGLVFLPFLWWINIFCFLKELSSPQSYPELKLLKKCNKSFR</sequence>
<dbReference type="Pfam" id="PF10251">
    <property type="entry name" value="PEN-2"/>
    <property type="match status" value="1"/>
</dbReference>
<evidence type="ECO:0000256" key="1">
    <source>
        <dbReference type="SAM" id="Phobius"/>
    </source>
</evidence>
<gene>
    <name evidence="2" type="ORF">MN116_003457</name>
</gene>
<evidence type="ECO:0000313" key="3">
    <source>
        <dbReference type="Proteomes" id="UP001292079"/>
    </source>
</evidence>
<dbReference type="InterPro" id="IPR019379">
    <property type="entry name" value="Gamma_Secretase_Asp_P_PEN2"/>
</dbReference>
<feature type="transmembrane region" description="Helical" evidence="1">
    <location>
        <begin position="17"/>
        <end position="38"/>
    </location>
</feature>
<dbReference type="AlphaFoldDB" id="A0AAE1ZH09"/>
<keyword evidence="1" id="KW-1133">Transmembrane helix</keyword>
<keyword evidence="3" id="KW-1185">Reference proteome</keyword>
<reference evidence="2" key="1">
    <citation type="submission" date="2022-04" db="EMBL/GenBank/DDBJ databases">
        <authorList>
            <person name="Xu L."/>
            <person name="Lv Z."/>
        </authorList>
    </citation>
    <scope>NUCLEOTIDE SEQUENCE</scope>
    <source>
        <strain evidence="2">LV_2022a</strain>
    </source>
</reference>
<accession>A0AAE1ZH09</accession>
<evidence type="ECO:0008006" key="4">
    <source>
        <dbReference type="Google" id="ProtNLM"/>
    </source>
</evidence>
<proteinExistence type="predicted"/>
<dbReference type="Proteomes" id="UP001292079">
    <property type="component" value="Unassembled WGS sequence"/>
</dbReference>
<keyword evidence="1" id="KW-0472">Membrane</keyword>
<name>A0AAE1ZH09_SCHME</name>
<comment type="caution">
    <text evidence="2">The sequence shown here is derived from an EMBL/GenBank/DDBJ whole genome shotgun (WGS) entry which is preliminary data.</text>
</comment>